<feature type="compositionally biased region" description="Basic and acidic residues" evidence="1">
    <location>
        <begin position="94"/>
        <end position="108"/>
    </location>
</feature>
<proteinExistence type="predicted"/>
<keyword evidence="3" id="KW-1185">Reference proteome</keyword>
<sequence length="117" mass="13754">TTTFFINMHNQYSTLSSRSLSARPGEDCIFSLLFCIIDEWMVCVESCPTPSLWHLAQFALNMRPRRCPHMRLRRSLHLAADRTAGDNSQRTTRSRRERETKRERENQSKRSKPIVLD</sequence>
<organism evidence="2 3">
    <name type="scientific">Cirrhinus mrigala</name>
    <name type="common">Mrigala</name>
    <dbReference type="NCBI Taxonomy" id="683832"/>
    <lineage>
        <taxon>Eukaryota</taxon>
        <taxon>Metazoa</taxon>
        <taxon>Chordata</taxon>
        <taxon>Craniata</taxon>
        <taxon>Vertebrata</taxon>
        <taxon>Euteleostomi</taxon>
        <taxon>Actinopterygii</taxon>
        <taxon>Neopterygii</taxon>
        <taxon>Teleostei</taxon>
        <taxon>Ostariophysi</taxon>
        <taxon>Cypriniformes</taxon>
        <taxon>Cyprinidae</taxon>
        <taxon>Labeoninae</taxon>
        <taxon>Labeonini</taxon>
        <taxon>Cirrhinus</taxon>
    </lineage>
</organism>
<feature type="region of interest" description="Disordered" evidence="1">
    <location>
        <begin position="78"/>
        <end position="117"/>
    </location>
</feature>
<gene>
    <name evidence="2" type="ORF">M9458_033640</name>
</gene>
<dbReference type="Proteomes" id="UP001529510">
    <property type="component" value="Unassembled WGS sequence"/>
</dbReference>
<protein>
    <submittedName>
        <fullName evidence="2">Uncharacterized protein</fullName>
    </submittedName>
</protein>
<dbReference type="AlphaFoldDB" id="A0ABD0PGY2"/>
<evidence type="ECO:0000256" key="1">
    <source>
        <dbReference type="SAM" id="MobiDB-lite"/>
    </source>
</evidence>
<feature type="non-terminal residue" evidence="2">
    <location>
        <position position="1"/>
    </location>
</feature>
<dbReference type="EMBL" id="JAMKFB020000016">
    <property type="protein sequence ID" value="KAL0173329.1"/>
    <property type="molecule type" value="Genomic_DNA"/>
</dbReference>
<evidence type="ECO:0000313" key="2">
    <source>
        <dbReference type="EMBL" id="KAL0173329.1"/>
    </source>
</evidence>
<comment type="caution">
    <text evidence="2">The sequence shown here is derived from an EMBL/GenBank/DDBJ whole genome shotgun (WGS) entry which is preliminary data.</text>
</comment>
<accession>A0ABD0PGY2</accession>
<reference evidence="2 3" key="1">
    <citation type="submission" date="2024-05" db="EMBL/GenBank/DDBJ databases">
        <title>Genome sequencing and assembly of Indian major carp, Cirrhinus mrigala (Hamilton, 1822).</title>
        <authorList>
            <person name="Mohindra V."/>
            <person name="Chowdhury L.M."/>
            <person name="Lal K."/>
            <person name="Jena J.K."/>
        </authorList>
    </citation>
    <scope>NUCLEOTIDE SEQUENCE [LARGE SCALE GENOMIC DNA]</scope>
    <source>
        <strain evidence="2">CM1030</strain>
        <tissue evidence="2">Blood</tissue>
    </source>
</reference>
<name>A0ABD0PGY2_CIRMR</name>
<evidence type="ECO:0000313" key="3">
    <source>
        <dbReference type="Proteomes" id="UP001529510"/>
    </source>
</evidence>